<dbReference type="RefSeq" id="WP_132541411.1">
    <property type="nucleotide sequence ID" value="NZ_SLWW01000002.1"/>
</dbReference>
<evidence type="ECO:0000313" key="1">
    <source>
        <dbReference type="EMBL" id="TCO73319.1"/>
    </source>
</evidence>
<dbReference type="Proteomes" id="UP000295142">
    <property type="component" value="Unassembled WGS sequence"/>
</dbReference>
<organism evidence="1 2">
    <name type="scientific">Rhodovulum euryhalinum</name>
    <dbReference type="NCBI Taxonomy" id="35805"/>
    <lineage>
        <taxon>Bacteria</taxon>
        <taxon>Pseudomonadati</taxon>
        <taxon>Pseudomonadota</taxon>
        <taxon>Alphaproteobacteria</taxon>
        <taxon>Rhodobacterales</taxon>
        <taxon>Paracoccaceae</taxon>
        <taxon>Rhodovulum</taxon>
    </lineage>
</organism>
<protein>
    <submittedName>
        <fullName evidence="1">Uncharacterized protein</fullName>
    </submittedName>
</protein>
<sequence>MITLASLLGLMMVGSTMDFSEALDLTKGDDDDQADDDSDAPQERTPVFGFAYADLLLDAVPADDAADPDAALARYLEDEADFDAMAEGALDEPAAPAWSSLDDWLALTDGAPTLIDEYDEAEDALFVVYDAAAHPAPVLSVGPSETGEDDAMLLLDGMPLAIVSGGAGLDPSMVELVPEAQFPAALAAGA</sequence>
<dbReference type="EMBL" id="SLWW01000002">
    <property type="protein sequence ID" value="TCO73319.1"/>
    <property type="molecule type" value="Genomic_DNA"/>
</dbReference>
<gene>
    <name evidence="1" type="ORF">EV655_10283</name>
</gene>
<proteinExistence type="predicted"/>
<dbReference type="OrthoDB" id="7801966at2"/>
<dbReference type="AlphaFoldDB" id="A0A4R2KQV2"/>
<evidence type="ECO:0000313" key="2">
    <source>
        <dbReference type="Proteomes" id="UP000295142"/>
    </source>
</evidence>
<reference evidence="1 2" key="1">
    <citation type="submission" date="2019-03" db="EMBL/GenBank/DDBJ databases">
        <title>Genomic Encyclopedia of Type Strains, Phase IV (KMG-IV): sequencing the most valuable type-strain genomes for metagenomic binning, comparative biology and taxonomic classification.</title>
        <authorList>
            <person name="Goeker M."/>
        </authorList>
    </citation>
    <scope>NUCLEOTIDE SEQUENCE [LARGE SCALE GENOMIC DNA]</scope>
    <source>
        <strain evidence="1 2">DSM 4868</strain>
    </source>
</reference>
<keyword evidence="2" id="KW-1185">Reference proteome</keyword>
<name>A0A4R2KQV2_9RHOB</name>
<comment type="caution">
    <text evidence="1">The sequence shown here is derived from an EMBL/GenBank/DDBJ whole genome shotgun (WGS) entry which is preliminary data.</text>
</comment>
<accession>A0A4R2KQV2</accession>